<evidence type="ECO:0000256" key="2">
    <source>
        <dbReference type="ARBA" id="ARBA00022448"/>
    </source>
</evidence>
<evidence type="ECO:0008006" key="9">
    <source>
        <dbReference type="Google" id="ProtNLM"/>
    </source>
</evidence>
<keyword evidence="5 6" id="KW-0472">Membrane</keyword>
<keyword evidence="4 6" id="KW-1133">Transmembrane helix</keyword>
<feature type="transmembrane region" description="Helical" evidence="6">
    <location>
        <begin position="218"/>
        <end position="238"/>
    </location>
</feature>
<accession>A0ABX2IPI3</accession>
<keyword evidence="2" id="KW-0813">Transport</keyword>
<evidence type="ECO:0000256" key="3">
    <source>
        <dbReference type="ARBA" id="ARBA00022692"/>
    </source>
</evidence>
<feature type="transmembrane region" description="Helical" evidence="6">
    <location>
        <begin position="180"/>
        <end position="198"/>
    </location>
</feature>
<sequence>MFARVIQACLRYFDRTFLDLGRQMRWSYLPPLMVYMAYGVSGITGIVGTFYVKEYLSLSAQDLAALGFWAMLPWAIKLPIGHAVDLLWRWKAWLVWAGALLVFASFSIMVGLIGERAAMEAIMSANSWYQLSVLIAPLGFVLQDVVADAMTVEAVPHFDAQGSPIDPAARRAMNTTMQTLGRVAIIGGLAAVALANVAMFEGVEKLDAAAKQAIYLKIYSVALCVPLLSVAGVLLASWMRLREEKRLAALGIDADAMRHGLPDEGDEGITRPNWLILGGSIAFAGISIGLGMARVKYGQELIFVLSATVILFLMWRLAREMTPEMGATLIGTSLITFAFRATPSTGAGVGWWQIDVLGFDQQFLSILDLIAYGLTLAGLFGFRRLMAEKSIAWNVIMLSLVGTALSLPTLAMAFNLHHWTAAMTGGVVDARFIAVFNTALESPLGQIAMVQGLAWIAITAPPRLKATYFAVMASFSNLALSAGQLGTKYLNQIFVLTREVKDANGLVTTPANYNDLQALLITAILLGLILPIGAVGLAKLRRWQSG</sequence>
<feature type="transmembrane region" description="Helical" evidence="6">
    <location>
        <begin position="363"/>
        <end position="382"/>
    </location>
</feature>
<feature type="transmembrane region" description="Helical" evidence="6">
    <location>
        <begin position="301"/>
        <end position="318"/>
    </location>
</feature>
<comment type="caution">
    <text evidence="7">The sequence shown here is derived from an EMBL/GenBank/DDBJ whole genome shotgun (WGS) entry which is preliminary data.</text>
</comment>
<evidence type="ECO:0000313" key="8">
    <source>
        <dbReference type="Proteomes" id="UP000778523"/>
    </source>
</evidence>
<proteinExistence type="predicted"/>
<feature type="transmembrane region" description="Helical" evidence="6">
    <location>
        <begin position="93"/>
        <end position="114"/>
    </location>
</feature>
<evidence type="ECO:0000313" key="7">
    <source>
        <dbReference type="EMBL" id="NSL56604.1"/>
    </source>
</evidence>
<evidence type="ECO:0000256" key="1">
    <source>
        <dbReference type="ARBA" id="ARBA00004141"/>
    </source>
</evidence>
<reference evidence="7 8" key="1">
    <citation type="submission" date="2020-06" db="EMBL/GenBank/DDBJ databases">
        <title>Draft genome of Uliginosibacterium sp. IMCC34675.</title>
        <authorList>
            <person name="Song J."/>
        </authorList>
    </citation>
    <scope>NUCLEOTIDE SEQUENCE [LARGE SCALE GENOMIC DNA]</scope>
    <source>
        <strain evidence="7 8">IMCC34675</strain>
    </source>
</reference>
<dbReference type="PANTHER" id="PTHR31585:SF5">
    <property type="entry name" value="RNA-BINDING S4 DOMAIN-CONTAINING PROTEIN"/>
    <property type="match status" value="1"/>
</dbReference>
<name>A0ABX2IPI3_9RHOO</name>
<dbReference type="InterPro" id="IPR039309">
    <property type="entry name" value="BT1"/>
</dbReference>
<feature type="transmembrane region" description="Helical" evidence="6">
    <location>
        <begin position="516"/>
        <end position="538"/>
    </location>
</feature>
<comment type="subcellular location">
    <subcellularLocation>
        <location evidence="1">Membrane</location>
        <topology evidence="1">Multi-pass membrane protein</topology>
    </subcellularLocation>
</comment>
<dbReference type="Proteomes" id="UP000778523">
    <property type="component" value="Unassembled WGS sequence"/>
</dbReference>
<dbReference type="RefSeq" id="WP_170022914.1">
    <property type="nucleotide sequence ID" value="NZ_JABCSC020000004.1"/>
</dbReference>
<gene>
    <name evidence="7" type="ORF">HJ583_016335</name>
</gene>
<evidence type="ECO:0000256" key="4">
    <source>
        <dbReference type="ARBA" id="ARBA00022989"/>
    </source>
</evidence>
<keyword evidence="3 6" id="KW-0812">Transmembrane</keyword>
<evidence type="ECO:0000256" key="6">
    <source>
        <dbReference type="SAM" id="Phobius"/>
    </source>
</evidence>
<evidence type="ECO:0000256" key="5">
    <source>
        <dbReference type="ARBA" id="ARBA00023136"/>
    </source>
</evidence>
<feature type="transmembrane region" description="Helical" evidence="6">
    <location>
        <begin position="325"/>
        <end position="343"/>
    </location>
</feature>
<feature type="transmembrane region" description="Helical" evidence="6">
    <location>
        <begin position="274"/>
        <end position="295"/>
    </location>
</feature>
<keyword evidence="8" id="KW-1185">Reference proteome</keyword>
<dbReference type="EMBL" id="JABCSC020000004">
    <property type="protein sequence ID" value="NSL56604.1"/>
    <property type="molecule type" value="Genomic_DNA"/>
</dbReference>
<dbReference type="PANTHER" id="PTHR31585">
    <property type="entry name" value="FOLATE-BIOPTERIN TRANSPORTER 1, CHLOROPLASTIC"/>
    <property type="match status" value="1"/>
</dbReference>
<feature type="transmembrane region" description="Helical" evidence="6">
    <location>
        <begin position="32"/>
        <end position="51"/>
    </location>
</feature>
<organism evidence="7 8">
    <name type="scientific">Uliginosibacterium aquaticum</name>
    <dbReference type="NCBI Taxonomy" id="2731212"/>
    <lineage>
        <taxon>Bacteria</taxon>
        <taxon>Pseudomonadati</taxon>
        <taxon>Pseudomonadota</taxon>
        <taxon>Betaproteobacteria</taxon>
        <taxon>Rhodocyclales</taxon>
        <taxon>Zoogloeaceae</taxon>
        <taxon>Uliginosibacterium</taxon>
    </lineage>
</organism>
<feature type="transmembrane region" description="Helical" evidence="6">
    <location>
        <begin position="391"/>
        <end position="414"/>
    </location>
</feature>
<protein>
    <recommendedName>
        <fullName evidence="9">Folate/biopterin family MFS transporter</fullName>
    </recommendedName>
</protein>